<evidence type="ECO:0000313" key="4">
    <source>
        <dbReference type="EMBL" id="SVD33089.1"/>
    </source>
</evidence>
<dbReference type="Gene3D" id="3.40.50.2020">
    <property type="match status" value="1"/>
</dbReference>
<gene>
    <name evidence="4" type="ORF">METZ01_LOCUS385943</name>
</gene>
<dbReference type="InterPro" id="IPR029057">
    <property type="entry name" value="PRTase-like"/>
</dbReference>
<accession>A0A382UFP3</accession>
<proteinExistence type="predicted"/>
<dbReference type="Pfam" id="PF00156">
    <property type="entry name" value="Pribosyltran"/>
    <property type="match status" value="1"/>
</dbReference>
<feature type="non-terminal residue" evidence="4">
    <location>
        <position position="1"/>
    </location>
</feature>
<dbReference type="Gene3D" id="3.60.20.10">
    <property type="entry name" value="Glutamine Phosphoribosylpyrophosphate, subunit 1, domain 1"/>
    <property type="match status" value="1"/>
</dbReference>
<dbReference type="EMBL" id="UINC01143897">
    <property type="protein sequence ID" value="SVD33089.1"/>
    <property type="molecule type" value="Genomic_DNA"/>
</dbReference>
<dbReference type="PANTHER" id="PTHR11907">
    <property type="entry name" value="AMIDOPHOSPHORIBOSYLTRANSFERASE"/>
    <property type="match status" value="1"/>
</dbReference>
<reference evidence="4" key="1">
    <citation type="submission" date="2018-05" db="EMBL/GenBank/DDBJ databases">
        <authorList>
            <person name="Lanie J.A."/>
            <person name="Ng W.-L."/>
            <person name="Kazmierczak K.M."/>
            <person name="Andrzejewski T.M."/>
            <person name="Davidsen T.M."/>
            <person name="Wayne K.J."/>
            <person name="Tettelin H."/>
            <person name="Glass J.I."/>
            <person name="Rusch D."/>
            <person name="Podicherti R."/>
            <person name="Tsui H.-C.T."/>
            <person name="Winkler M.E."/>
        </authorList>
    </citation>
    <scope>NUCLEOTIDE SEQUENCE</scope>
</reference>
<evidence type="ECO:0000259" key="3">
    <source>
        <dbReference type="Pfam" id="PF00156"/>
    </source>
</evidence>
<protein>
    <recommendedName>
        <fullName evidence="3">Phosphoribosyltransferase domain-containing protein</fullName>
    </recommendedName>
</protein>
<dbReference type="InterPro" id="IPR000836">
    <property type="entry name" value="PRTase_dom"/>
</dbReference>
<keyword evidence="2" id="KW-0315">Glutamine amidotransferase</keyword>
<name>A0A382UFP3_9ZZZZ</name>
<dbReference type="AlphaFoldDB" id="A0A382UFP3"/>
<evidence type="ECO:0000256" key="2">
    <source>
        <dbReference type="ARBA" id="ARBA00022962"/>
    </source>
</evidence>
<organism evidence="4">
    <name type="scientific">marine metagenome</name>
    <dbReference type="NCBI Taxonomy" id="408172"/>
    <lineage>
        <taxon>unclassified sequences</taxon>
        <taxon>metagenomes</taxon>
        <taxon>ecological metagenomes</taxon>
    </lineage>
</organism>
<dbReference type="SUPFAM" id="SSF53271">
    <property type="entry name" value="PRTase-like"/>
    <property type="match status" value="1"/>
</dbReference>
<evidence type="ECO:0000256" key="1">
    <source>
        <dbReference type="ARBA" id="ARBA00022679"/>
    </source>
</evidence>
<dbReference type="GO" id="GO:0016740">
    <property type="term" value="F:transferase activity"/>
    <property type="evidence" value="ECO:0007669"/>
    <property type="project" value="UniProtKB-KW"/>
</dbReference>
<dbReference type="CDD" id="cd06223">
    <property type="entry name" value="PRTases_typeI"/>
    <property type="match status" value="1"/>
</dbReference>
<dbReference type="InterPro" id="IPR029055">
    <property type="entry name" value="Ntn_hydrolases_N"/>
</dbReference>
<feature type="domain" description="Phosphoribosyltransferase" evidence="3">
    <location>
        <begin position="54"/>
        <end position="101"/>
    </location>
</feature>
<sequence>VPIPDSGNCAALGYALESGIPFEMAFVRNHYVGRSFLQPSQLIRDFNVRVKLNLITDLVKDKRVIIVDDSIVRGTTCKKRVNGLKEAGAKEVHVLVSCPPHKNPCVYGIDFPDRSKLMAANNTIDEICTYLNADSLNYLSQDGMVRATGHPKESFCMACYDGNYPVEYDPAVDKHIMERQRDRAKSLVAEDTQPRLL</sequence>
<keyword evidence="1" id="KW-0808">Transferase</keyword>